<dbReference type="OMA" id="KSRTENM"/>
<reference evidence="2" key="2">
    <citation type="submission" date="2021-03" db="UniProtKB">
        <authorList>
            <consortium name="EnsemblPlants"/>
        </authorList>
    </citation>
    <scope>IDENTIFICATION</scope>
</reference>
<keyword evidence="3" id="KW-1185">Reference proteome</keyword>
<dbReference type="GO" id="GO:0009706">
    <property type="term" value="C:chloroplast inner membrane"/>
    <property type="evidence" value="ECO:0007669"/>
    <property type="project" value="TreeGrafter"/>
</dbReference>
<evidence type="ECO:0000313" key="3">
    <source>
        <dbReference type="Proteomes" id="UP000596660"/>
    </source>
</evidence>
<reference evidence="2" key="1">
    <citation type="journal article" date="2017" name="Nature">
        <title>The genome of Chenopodium quinoa.</title>
        <authorList>
            <person name="Jarvis D.E."/>
            <person name="Ho Y.S."/>
            <person name="Lightfoot D.J."/>
            <person name="Schmoeckel S.M."/>
            <person name="Li B."/>
            <person name="Borm T.J.A."/>
            <person name="Ohyanagi H."/>
            <person name="Mineta K."/>
            <person name="Michell C.T."/>
            <person name="Saber N."/>
            <person name="Kharbatia N.M."/>
            <person name="Rupper R.R."/>
            <person name="Sharp A.R."/>
            <person name="Dally N."/>
            <person name="Boughton B.A."/>
            <person name="Woo Y.H."/>
            <person name="Gao G."/>
            <person name="Schijlen E.G.W.M."/>
            <person name="Guo X."/>
            <person name="Momin A.A."/>
            <person name="Negrao S."/>
            <person name="Al-Babili S."/>
            <person name="Gehring C."/>
            <person name="Roessner U."/>
            <person name="Jung C."/>
            <person name="Murphy K."/>
            <person name="Arold S.T."/>
            <person name="Gojobori T."/>
            <person name="van der Linden C.G."/>
            <person name="van Loo E.N."/>
            <person name="Jellen E.N."/>
            <person name="Maughan P.J."/>
            <person name="Tester M."/>
        </authorList>
    </citation>
    <scope>NUCLEOTIDE SEQUENCE [LARGE SCALE GENOMIC DNA]</scope>
    <source>
        <strain evidence="2">cv. PI 614886</strain>
    </source>
</reference>
<dbReference type="GO" id="GO:0009535">
    <property type="term" value="C:chloroplast thylakoid membrane"/>
    <property type="evidence" value="ECO:0007669"/>
    <property type="project" value="TreeGrafter"/>
</dbReference>
<dbReference type="GO" id="GO:0045037">
    <property type="term" value="P:protein import into chloroplast stroma"/>
    <property type="evidence" value="ECO:0007669"/>
    <property type="project" value="TreeGrafter"/>
</dbReference>
<name>A0A803KZY0_CHEQI</name>
<sequence length="198" mass="21276">MQVAVKTMMNQMGSKDNQFSNAAFSTGSPFPFPPPPTAGSSTSGFSYQRPSTIDLNASSAPSQATFSSPAASEATVSLFHFHWVESFLYAAFVDVSPEETFQNTAFENYSNSSSATTSENANFTEVVQNGAPSNTSEQAQSTPPGKNGSLLSVDTLEKMMEDPTVQKMVFPHLPAEMRDPATFKCKPSDSPPLAYFNP</sequence>
<dbReference type="Gramene" id="AUR62004590-RA">
    <property type="protein sequence ID" value="AUR62004590-RA:cds"/>
    <property type="gene ID" value="AUR62004590"/>
</dbReference>
<organism evidence="2 3">
    <name type="scientific">Chenopodium quinoa</name>
    <name type="common">Quinoa</name>
    <dbReference type="NCBI Taxonomy" id="63459"/>
    <lineage>
        <taxon>Eukaryota</taxon>
        <taxon>Viridiplantae</taxon>
        <taxon>Streptophyta</taxon>
        <taxon>Embryophyta</taxon>
        <taxon>Tracheophyta</taxon>
        <taxon>Spermatophyta</taxon>
        <taxon>Magnoliopsida</taxon>
        <taxon>eudicotyledons</taxon>
        <taxon>Gunneridae</taxon>
        <taxon>Pentapetalae</taxon>
        <taxon>Caryophyllales</taxon>
        <taxon>Chenopodiaceae</taxon>
        <taxon>Chenopodioideae</taxon>
        <taxon>Atripliceae</taxon>
        <taxon>Chenopodium</taxon>
    </lineage>
</organism>
<dbReference type="GO" id="GO:0009658">
    <property type="term" value="P:chloroplast organization"/>
    <property type="evidence" value="ECO:0007669"/>
    <property type="project" value="TreeGrafter"/>
</dbReference>
<proteinExistence type="predicted"/>
<evidence type="ECO:0000256" key="1">
    <source>
        <dbReference type="SAM" id="MobiDB-lite"/>
    </source>
</evidence>
<dbReference type="AlphaFoldDB" id="A0A803KZY0"/>
<dbReference type="EnsemblPlants" id="AUR62004590-RA">
    <property type="protein sequence ID" value="AUR62004590-RA:cds"/>
    <property type="gene ID" value="AUR62004590"/>
</dbReference>
<dbReference type="PANTHER" id="PTHR47296:SF1">
    <property type="entry name" value="PROTEIN TIC 40, CHLOROPLASTIC"/>
    <property type="match status" value="1"/>
</dbReference>
<feature type="region of interest" description="Disordered" evidence="1">
    <location>
        <begin position="130"/>
        <end position="150"/>
    </location>
</feature>
<protein>
    <submittedName>
        <fullName evidence="2">Uncharacterized protein</fullName>
    </submittedName>
</protein>
<dbReference type="PANTHER" id="PTHR47296">
    <property type="entry name" value="PROTEIN TIC 40, CHLOROPLASTIC"/>
    <property type="match status" value="1"/>
</dbReference>
<accession>A0A803KZY0</accession>
<dbReference type="Proteomes" id="UP000596660">
    <property type="component" value="Unplaced"/>
</dbReference>
<evidence type="ECO:0000313" key="2">
    <source>
        <dbReference type="EnsemblPlants" id="AUR62004590-RA:cds"/>
    </source>
</evidence>